<evidence type="ECO:0000313" key="1">
    <source>
        <dbReference type="EMBL" id="KKQ50378.1"/>
    </source>
</evidence>
<gene>
    <name evidence="1" type="ORF">US68_C0006G0058</name>
</gene>
<proteinExistence type="predicted"/>
<organism evidence="1 2">
    <name type="scientific">Candidatus Shapirobacteria bacterium GW2011_GWE1_38_10</name>
    <dbReference type="NCBI Taxonomy" id="1618488"/>
    <lineage>
        <taxon>Bacteria</taxon>
        <taxon>Candidatus Shapironibacteriota</taxon>
    </lineage>
</organism>
<dbReference type="EMBL" id="LBTX01000006">
    <property type="protein sequence ID" value="KKQ50378.1"/>
    <property type="molecule type" value="Genomic_DNA"/>
</dbReference>
<reference evidence="1 2" key="1">
    <citation type="journal article" date="2015" name="Nature">
        <title>rRNA introns, odd ribosomes, and small enigmatic genomes across a large radiation of phyla.</title>
        <authorList>
            <person name="Brown C.T."/>
            <person name="Hug L.A."/>
            <person name="Thomas B.C."/>
            <person name="Sharon I."/>
            <person name="Castelle C.J."/>
            <person name="Singh A."/>
            <person name="Wilkins M.J."/>
            <person name="Williams K.H."/>
            <person name="Banfield J.F."/>
        </authorList>
    </citation>
    <scope>NUCLEOTIDE SEQUENCE [LARGE SCALE GENOMIC DNA]</scope>
</reference>
<accession>A0A0G0I4W7</accession>
<evidence type="ECO:0000313" key="2">
    <source>
        <dbReference type="Proteomes" id="UP000034231"/>
    </source>
</evidence>
<dbReference type="AlphaFoldDB" id="A0A0G0I4W7"/>
<sequence length="131" mass="15377">MEKIEQQNSTKDPLLSRLHKPTFVQEVSQGDIFHRKDGRFFLILAISNNNRPVIDYQAVKCAPRKINNQITHEYSLIHHQVGIMSSLRLRRLNDKVIAYTHSEDELTKITHIQEKSLPIYTPRKQYHSSSR</sequence>
<comment type="caution">
    <text evidence="1">The sequence shown here is derived from an EMBL/GenBank/DDBJ whole genome shotgun (WGS) entry which is preliminary data.</text>
</comment>
<protein>
    <submittedName>
        <fullName evidence="1">Uncharacterized protein</fullName>
    </submittedName>
</protein>
<name>A0A0G0I4W7_9BACT</name>
<dbReference type="Proteomes" id="UP000034231">
    <property type="component" value="Unassembled WGS sequence"/>
</dbReference>